<feature type="transmembrane region" description="Helical" evidence="1">
    <location>
        <begin position="336"/>
        <end position="359"/>
    </location>
</feature>
<feature type="transmembrane region" description="Helical" evidence="1">
    <location>
        <begin position="47"/>
        <end position="66"/>
    </location>
</feature>
<comment type="caution">
    <text evidence="2">The sequence shown here is derived from an EMBL/GenBank/DDBJ whole genome shotgun (WGS) entry which is preliminary data.</text>
</comment>
<feature type="transmembrane region" description="Helical" evidence="1">
    <location>
        <begin position="182"/>
        <end position="215"/>
    </location>
</feature>
<dbReference type="Pfam" id="PF02447">
    <property type="entry name" value="GntP_permease"/>
    <property type="match status" value="1"/>
</dbReference>
<dbReference type="RefSeq" id="WP_163772204.1">
    <property type="nucleotide sequence ID" value="NZ_JAAGXA010000006.1"/>
</dbReference>
<feature type="transmembrane region" description="Helical" evidence="1">
    <location>
        <begin position="257"/>
        <end position="277"/>
    </location>
</feature>
<evidence type="ECO:0000313" key="3">
    <source>
        <dbReference type="Proteomes" id="UP000468687"/>
    </source>
</evidence>
<feature type="transmembrane region" description="Helical" evidence="1">
    <location>
        <begin position="158"/>
        <end position="176"/>
    </location>
</feature>
<dbReference type="Proteomes" id="UP000468687">
    <property type="component" value="Unassembled WGS sequence"/>
</dbReference>
<evidence type="ECO:0000313" key="2">
    <source>
        <dbReference type="EMBL" id="NEN78656.1"/>
    </source>
</evidence>
<dbReference type="InterPro" id="IPR003474">
    <property type="entry name" value="Glcn_transporter"/>
</dbReference>
<dbReference type="NCBIfam" id="TIGR00791">
    <property type="entry name" value="gntP"/>
    <property type="match status" value="1"/>
</dbReference>
<dbReference type="PANTHER" id="PTHR30354">
    <property type="entry name" value="GNT FAMILY GLUCONATE TRANSPORTER"/>
    <property type="match status" value="1"/>
</dbReference>
<gene>
    <name evidence="2" type="ORF">G3T38_10225</name>
</gene>
<sequence>MHPPTLLLASDELQLSYDLGAGALLGIAAVAVGVLLALIIGVKMHPLLALVIVSIGTAFATGVEAADVLDVLLDGFSGTLGEVALLIGFGAMLARLVETSGAAEALSEGLVQRLGEKRAPLALGIASLIFGFPIFFDAAFMVMLPIIFTVARRVGGGVLLYALPAGAALTTMHVLLPPHPGAVAATILLGADVGLVILIGLVVAIPTWWVAGYLYGTWIGRRIVLPVPDVLMGGPRSDAADADAAEGRGAPPKVRTLLLLLLLPLVLIFLNTAVTTAARTGAVSEDATWVHLLQLVGSTPIALLLTVLVASWALGTKRGTSRVVVEDLLDNALKPIAPVLLITGAGGMFGGVLIASGIGDALSVTLQDTGLPLILAVFVISAVIRVALGTATVAITTAAGLLSSSVVAADLNPVQAAAMVIVLAGGSSVLSHVNDASFWLIGKLLGMSVTQTFQTWTVVKTLVGTVAASLATVIYVVAS</sequence>
<dbReference type="PANTHER" id="PTHR30354:SF25">
    <property type="entry name" value="INNER MEMBRANE PERMEASE YGBN"/>
    <property type="match status" value="1"/>
</dbReference>
<feature type="transmembrane region" description="Helical" evidence="1">
    <location>
        <begin position="121"/>
        <end position="151"/>
    </location>
</feature>
<evidence type="ECO:0000256" key="1">
    <source>
        <dbReference type="SAM" id="Phobius"/>
    </source>
</evidence>
<protein>
    <submittedName>
        <fullName evidence="2">GntP family permease</fullName>
    </submittedName>
</protein>
<dbReference type="EMBL" id="JAAGXA010000006">
    <property type="protein sequence ID" value="NEN78656.1"/>
    <property type="molecule type" value="Genomic_DNA"/>
</dbReference>
<feature type="transmembrane region" description="Helical" evidence="1">
    <location>
        <begin position="371"/>
        <end position="402"/>
    </location>
</feature>
<organism evidence="2 3">
    <name type="scientific">Nocardioides zeae</name>
    <dbReference type="NCBI Taxonomy" id="1457234"/>
    <lineage>
        <taxon>Bacteria</taxon>
        <taxon>Bacillati</taxon>
        <taxon>Actinomycetota</taxon>
        <taxon>Actinomycetes</taxon>
        <taxon>Propionibacteriales</taxon>
        <taxon>Nocardioidaceae</taxon>
        <taxon>Nocardioides</taxon>
    </lineage>
</organism>
<proteinExistence type="predicted"/>
<keyword evidence="1" id="KW-1133">Transmembrane helix</keyword>
<reference evidence="2 3" key="1">
    <citation type="journal article" date="2014" name="Int. J. Syst. Evol. Microbiol.">
        <title>Nocardioides zeae sp. nov., isolated from the stem of Zea mays.</title>
        <authorList>
            <person name="Glaeser S.P."/>
            <person name="McInroy J.A."/>
            <person name="Busse H.J."/>
            <person name="Kampfer P."/>
        </authorList>
    </citation>
    <scope>NUCLEOTIDE SEQUENCE [LARGE SCALE GENOMIC DNA]</scope>
    <source>
        <strain evidence="2 3">JCM 30728</strain>
    </source>
</reference>
<accession>A0A6P0HJB6</accession>
<keyword evidence="1" id="KW-0472">Membrane</keyword>
<dbReference type="AlphaFoldDB" id="A0A6P0HJB6"/>
<feature type="transmembrane region" description="Helical" evidence="1">
    <location>
        <begin position="20"/>
        <end position="40"/>
    </location>
</feature>
<dbReference type="PIRSF" id="PIRSF002746">
    <property type="entry name" value="Gluconate_transporter"/>
    <property type="match status" value="1"/>
</dbReference>
<dbReference type="GO" id="GO:0015128">
    <property type="term" value="F:gluconate transmembrane transporter activity"/>
    <property type="evidence" value="ECO:0007669"/>
    <property type="project" value="InterPro"/>
</dbReference>
<feature type="transmembrane region" description="Helical" evidence="1">
    <location>
        <begin position="289"/>
        <end position="315"/>
    </location>
</feature>
<dbReference type="GO" id="GO:0005886">
    <property type="term" value="C:plasma membrane"/>
    <property type="evidence" value="ECO:0007669"/>
    <property type="project" value="TreeGrafter"/>
</dbReference>
<name>A0A6P0HJB6_9ACTN</name>
<keyword evidence="1" id="KW-0812">Transmembrane</keyword>
<feature type="transmembrane region" description="Helical" evidence="1">
    <location>
        <begin position="453"/>
        <end position="478"/>
    </location>
</feature>
<keyword evidence="3" id="KW-1185">Reference proteome</keyword>